<accession>A0ABS4CUU7</accession>
<comment type="caution">
    <text evidence="2">The sequence shown here is derived from an EMBL/GenBank/DDBJ whole genome shotgun (WGS) entry which is preliminary data.</text>
</comment>
<evidence type="ECO:0000256" key="1">
    <source>
        <dbReference type="SAM" id="Phobius"/>
    </source>
</evidence>
<dbReference type="SUPFAM" id="SSF55961">
    <property type="entry name" value="Bet v1-like"/>
    <property type="match status" value="1"/>
</dbReference>
<proteinExistence type="predicted"/>
<feature type="transmembrane region" description="Helical" evidence="1">
    <location>
        <begin position="168"/>
        <end position="187"/>
    </location>
</feature>
<dbReference type="InterPro" id="IPR025695">
    <property type="entry name" value="DoxX-like"/>
</dbReference>
<evidence type="ECO:0000313" key="2">
    <source>
        <dbReference type="EMBL" id="MBP1081350.1"/>
    </source>
</evidence>
<sequence length="221" mass="26022">MKKKPIYVEIPIDTSMDQLWEYTQNPIKHEVWDLRFTKIEYLHNKKNEPQRFFYETNIGFGLAVSGTGETIIEMNKNSGDRVSSLKFGTDHPLSIIKEGRGYWKYIQTKKGVTFLTQYDYDTNHGWAGKVIDRWMFRPLLGWATAWSFDALKIWLEKGDHPRQLFRQFIMYWISSAVVAFVWIYHGLVPKLLFVHPEEISMFSALFPALPATTTSKRNRDM</sequence>
<keyword evidence="1" id="KW-0472">Membrane</keyword>
<dbReference type="Pfam" id="PF13781">
    <property type="entry name" value="DoxX_3"/>
    <property type="match status" value="1"/>
</dbReference>
<protein>
    <recommendedName>
        <fullName evidence="4">YndG</fullName>
    </recommendedName>
</protein>
<keyword evidence="1" id="KW-1133">Transmembrane helix</keyword>
<dbReference type="EMBL" id="JAFDST010000002">
    <property type="protein sequence ID" value="MBP1081350.1"/>
    <property type="molecule type" value="Genomic_DNA"/>
</dbReference>
<evidence type="ECO:0000313" key="3">
    <source>
        <dbReference type="Proteomes" id="UP000674416"/>
    </source>
</evidence>
<evidence type="ECO:0008006" key="4">
    <source>
        <dbReference type="Google" id="ProtNLM"/>
    </source>
</evidence>
<gene>
    <name evidence="2" type="ORF">JOC74_001843</name>
</gene>
<reference evidence="2 3" key="1">
    <citation type="submission" date="2021-01" db="EMBL/GenBank/DDBJ databases">
        <title>Genomic Encyclopedia of Type Strains, Phase IV (KMG-IV): sequencing the most valuable type-strain genomes for metagenomic binning, comparative biology and taxonomic classification.</title>
        <authorList>
            <person name="Goeker M."/>
        </authorList>
    </citation>
    <scope>NUCLEOTIDE SEQUENCE [LARGE SCALE GENOMIC DNA]</scope>
    <source>
        <strain evidence="2 3">DSM 103394</strain>
    </source>
</reference>
<keyword evidence="3" id="KW-1185">Reference proteome</keyword>
<keyword evidence="1" id="KW-0812">Transmembrane</keyword>
<organism evidence="2 3">
    <name type="scientific">Bacillus capparidis</name>
    <dbReference type="NCBI Taxonomy" id="1840411"/>
    <lineage>
        <taxon>Bacteria</taxon>
        <taxon>Bacillati</taxon>
        <taxon>Bacillota</taxon>
        <taxon>Bacilli</taxon>
        <taxon>Bacillales</taxon>
        <taxon>Bacillaceae</taxon>
        <taxon>Bacillus</taxon>
    </lineage>
</organism>
<dbReference type="Proteomes" id="UP000674416">
    <property type="component" value="Unassembled WGS sequence"/>
</dbReference>
<name>A0ABS4CUU7_9BACI</name>